<proteinExistence type="inferred from homology"/>
<keyword evidence="4 8" id="KW-0812">Transmembrane</keyword>
<evidence type="ECO:0000256" key="9">
    <source>
        <dbReference type="RuleBase" id="RU003357"/>
    </source>
</evidence>
<keyword evidence="6 8" id="KW-0472">Membrane</keyword>
<keyword evidence="13" id="KW-1185">Reference proteome</keyword>
<dbReference type="PANTHER" id="PTHR30442:SF0">
    <property type="entry name" value="FE(3+) DICITRATE TRANSPORT PROTEIN FECA"/>
    <property type="match status" value="1"/>
</dbReference>
<dbReference type="Gene3D" id="2.40.170.20">
    <property type="entry name" value="TonB-dependent receptor, beta-barrel domain"/>
    <property type="match status" value="1"/>
</dbReference>
<protein>
    <submittedName>
        <fullName evidence="12">TonB-dependent receptor</fullName>
    </submittedName>
</protein>
<evidence type="ECO:0000256" key="2">
    <source>
        <dbReference type="ARBA" id="ARBA00022448"/>
    </source>
</evidence>
<keyword evidence="12" id="KW-0675">Receptor</keyword>
<dbReference type="InterPro" id="IPR037066">
    <property type="entry name" value="Plug_dom_sf"/>
</dbReference>
<feature type="domain" description="TonB-dependent receptor plug" evidence="11">
    <location>
        <begin position="25"/>
        <end position="132"/>
    </location>
</feature>
<comment type="caution">
    <text evidence="12">The sequence shown here is derived from an EMBL/GenBank/DDBJ whole genome shotgun (WGS) entry which is preliminary data.</text>
</comment>
<evidence type="ECO:0000313" key="13">
    <source>
        <dbReference type="Proteomes" id="UP000017148"/>
    </source>
</evidence>
<comment type="subcellular location">
    <subcellularLocation>
        <location evidence="1 8">Cell outer membrane</location>
        <topology evidence="1 8">Multi-pass membrane protein</topology>
    </subcellularLocation>
</comment>
<evidence type="ECO:0000256" key="5">
    <source>
        <dbReference type="ARBA" id="ARBA00023077"/>
    </source>
</evidence>
<accession>U7D6T8</accession>
<dbReference type="Proteomes" id="UP000017148">
    <property type="component" value="Unassembled WGS sequence"/>
</dbReference>
<dbReference type="GO" id="GO:0033214">
    <property type="term" value="P:siderophore-iron import into cell"/>
    <property type="evidence" value="ECO:0007669"/>
    <property type="project" value="TreeGrafter"/>
</dbReference>
<dbReference type="Pfam" id="PF07715">
    <property type="entry name" value="Plug"/>
    <property type="match status" value="1"/>
</dbReference>
<dbReference type="CDD" id="cd01347">
    <property type="entry name" value="ligand_gated_channel"/>
    <property type="match status" value="1"/>
</dbReference>
<keyword evidence="2 8" id="KW-0813">Transport</keyword>
<evidence type="ECO:0000313" key="12">
    <source>
        <dbReference type="EMBL" id="ERP38680.1"/>
    </source>
</evidence>
<dbReference type="Pfam" id="PF00593">
    <property type="entry name" value="TonB_dep_Rec_b-barrel"/>
    <property type="match status" value="1"/>
</dbReference>
<evidence type="ECO:0000256" key="4">
    <source>
        <dbReference type="ARBA" id="ARBA00022692"/>
    </source>
</evidence>
<dbReference type="InterPro" id="IPR036942">
    <property type="entry name" value="Beta-barrel_TonB_sf"/>
</dbReference>
<keyword evidence="7 8" id="KW-0998">Cell outer membrane</keyword>
<dbReference type="PANTHER" id="PTHR30442">
    <property type="entry name" value="IRON III DICITRATE TRANSPORT PROTEIN FECA"/>
    <property type="match status" value="1"/>
</dbReference>
<evidence type="ECO:0000256" key="3">
    <source>
        <dbReference type="ARBA" id="ARBA00022452"/>
    </source>
</evidence>
<dbReference type="eggNOG" id="COG4772">
    <property type="taxonomic scope" value="Bacteria"/>
</dbReference>
<evidence type="ECO:0000256" key="7">
    <source>
        <dbReference type="ARBA" id="ARBA00023237"/>
    </source>
</evidence>
<keyword evidence="3 8" id="KW-1134">Transmembrane beta strand</keyword>
<dbReference type="InterPro" id="IPR000531">
    <property type="entry name" value="Beta-barrel_TonB"/>
</dbReference>
<reference evidence="12 13" key="1">
    <citation type="journal article" date="2013" name="Environ. Microbiol.">
        <title>Genome analysis of Chitinivibrio alkaliphilus gen. nov., sp. nov., a novel extremely haloalkaliphilic anaerobic chitinolytic bacterium from the candidate phylum Termite Group 3.</title>
        <authorList>
            <person name="Sorokin D.Y."/>
            <person name="Gumerov V.M."/>
            <person name="Rakitin A.L."/>
            <person name="Beletsky A.V."/>
            <person name="Damste J.S."/>
            <person name="Muyzer G."/>
            <person name="Mardanov A.V."/>
            <person name="Ravin N.V."/>
        </authorList>
    </citation>
    <scope>NUCLEOTIDE SEQUENCE [LARGE SCALE GENOMIC DNA]</scope>
    <source>
        <strain evidence="12 13">ACht1</strain>
    </source>
</reference>
<dbReference type="InterPro" id="IPR012910">
    <property type="entry name" value="Plug_dom"/>
</dbReference>
<gene>
    <name evidence="12" type="ORF">CALK_0696</name>
</gene>
<organism evidence="12 13">
    <name type="scientific">Chitinivibrio alkaliphilus ACht1</name>
    <dbReference type="NCBI Taxonomy" id="1313304"/>
    <lineage>
        <taxon>Bacteria</taxon>
        <taxon>Pseudomonadati</taxon>
        <taxon>Fibrobacterota</taxon>
        <taxon>Chitinivibrionia</taxon>
        <taxon>Chitinivibrionales</taxon>
        <taxon>Chitinivibrionaceae</taxon>
        <taxon>Chitinivibrio</taxon>
    </lineage>
</organism>
<keyword evidence="5 9" id="KW-0798">TonB box</keyword>
<dbReference type="Gene3D" id="2.170.130.10">
    <property type="entry name" value="TonB-dependent receptor, plug domain"/>
    <property type="match status" value="1"/>
</dbReference>
<dbReference type="PATRIC" id="fig|1313304.3.peg.668"/>
<dbReference type="SUPFAM" id="SSF56935">
    <property type="entry name" value="Porins"/>
    <property type="match status" value="1"/>
</dbReference>
<evidence type="ECO:0000256" key="8">
    <source>
        <dbReference type="PROSITE-ProRule" id="PRU01360"/>
    </source>
</evidence>
<comment type="similarity">
    <text evidence="8 9">Belongs to the TonB-dependent receptor family.</text>
</comment>
<dbReference type="InterPro" id="IPR039426">
    <property type="entry name" value="TonB-dep_rcpt-like"/>
</dbReference>
<dbReference type="AlphaFoldDB" id="U7D6T8"/>
<evidence type="ECO:0000259" key="11">
    <source>
        <dbReference type="Pfam" id="PF07715"/>
    </source>
</evidence>
<dbReference type="STRING" id="1313304.CALK_0696"/>
<sequence>MLSAQPQEMPQIDIVTTRGDTTSFTGGSYTRISEEALAQLQPLSTQDALRTTPGVHVVETDGYGFYPRIGIRGLNPDMSKKVLILEDGAPVQLGPFIDPAAYYSPPVERMKEIEVLKGSSSLRYGPSTIGGAINYITKRPEKGTSGHLTAVAGNRGYRSVGLDFGVATDTTSASVSMLRKEGEGWRDMPFTVNDIVARGSITPNEMHSFSVKASYYDQSANHTYIGLTDKEYRHNPLLNRADHDHMKVERFGLDINHRAWISDRAQVQTLIYGNNAHRDWFREEFSFNAATGQNEMEGWRSGRVREFSVAGVDSRISLDHSMGDMEHYLEAGIRPQYERMQNNRIDVHDTLDVNPLTSTQGLLREHDTREVHNVAVFAMNRIDITDNLRITPGARFEYYQQTRTHHQKEYAPVSIETTSDDAVFIPGISAGYTFGDAAEVFGGVHRGFAPPRVQDAIDGAGNEVKLKAEESVNYELGVRGALDWLRYELTGFIYDFDNQIIAASEAGGASATQNTNAGKSLNQGVETGVVMDLPAFFSLDANWTWVPVAEFRSDLFNSDNEQVTFDGNRLPYAPKHTVNTRFGFSTGGITAGISLTAVSSQYTDHENLSTGTPNGRAGKIDGYHVWNSDISYEVGRVRVFGTAKNIEDARYISSRSPRGIFPGAGRTFMIGSTVSF</sequence>
<evidence type="ECO:0000256" key="6">
    <source>
        <dbReference type="ARBA" id="ARBA00023136"/>
    </source>
</evidence>
<feature type="domain" description="TonB-dependent receptor-like beta-barrel" evidence="10">
    <location>
        <begin position="214"/>
        <end position="646"/>
    </location>
</feature>
<dbReference type="EMBL" id="ASJR01000005">
    <property type="protein sequence ID" value="ERP38680.1"/>
    <property type="molecule type" value="Genomic_DNA"/>
</dbReference>
<dbReference type="GO" id="GO:0009279">
    <property type="term" value="C:cell outer membrane"/>
    <property type="evidence" value="ECO:0007669"/>
    <property type="project" value="UniProtKB-SubCell"/>
</dbReference>
<evidence type="ECO:0000259" key="10">
    <source>
        <dbReference type="Pfam" id="PF00593"/>
    </source>
</evidence>
<dbReference type="PROSITE" id="PS52016">
    <property type="entry name" value="TONB_DEPENDENT_REC_3"/>
    <property type="match status" value="1"/>
</dbReference>
<evidence type="ECO:0000256" key="1">
    <source>
        <dbReference type="ARBA" id="ARBA00004571"/>
    </source>
</evidence>
<name>U7D6T8_9BACT</name>